<name>A0A381S9A9_9ZZZZ</name>
<dbReference type="InterPro" id="IPR051450">
    <property type="entry name" value="Gfo/Idh/MocA_Oxidoreductases"/>
</dbReference>
<dbReference type="InterPro" id="IPR055170">
    <property type="entry name" value="GFO_IDH_MocA-like_dom"/>
</dbReference>
<gene>
    <name evidence="3" type="ORF">METZ01_LOCUS53529</name>
</gene>
<dbReference type="Pfam" id="PF01408">
    <property type="entry name" value="GFO_IDH_MocA"/>
    <property type="match status" value="1"/>
</dbReference>
<feature type="domain" description="GFO/IDH/MocA-like oxidoreductase" evidence="2">
    <location>
        <begin position="135"/>
        <end position="276"/>
    </location>
</feature>
<evidence type="ECO:0008006" key="4">
    <source>
        <dbReference type="Google" id="ProtNLM"/>
    </source>
</evidence>
<dbReference type="Gene3D" id="3.30.360.10">
    <property type="entry name" value="Dihydrodipicolinate Reductase, domain 2"/>
    <property type="match status" value="1"/>
</dbReference>
<sequence length="355" mass="38640">MTESSPAKIGLIGAGWWATANHLPVLAKRDDIELASVCRLGVDELLQVKNEFGFTHATENYRELLETPGLIGVIVASPHTLHFEHAMAALNKGYHVMCEKPLTTKATEARELVSEAERRGVQLVIPYGWHYSKFIQEAKRRMDQKSVGEIEYVMCHMASPIRSLLEGKQFLSTGGGAGDNMFEPEADTWADPEVAGGGYALAQMSHSAGLAFWLTGLEAESVVALTSSPTSKVELYDAFSVNFKGGAIGSFSGAGALPDNQQFQLDVRIYGSEGVMTVDCDRARLEILRHDGDNFSMKLDPGAGEYFGGGPTTNFADIVTRKNDMNWAPGWAGMRAIEMIDAAYRSVKLGRLVTV</sequence>
<dbReference type="GO" id="GO:0000166">
    <property type="term" value="F:nucleotide binding"/>
    <property type="evidence" value="ECO:0007669"/>
    <property type="project" value="InterPro"/>
</dbReference>
<evidence type="ECO:0000259" key="1">
    <source>
        <dbReference type="Pfam" id="PF01408"/>
    </source>
</evidence>
<dbReference type="SUPFAM" id="SSF55347">
    <property type="entry name" value="Glyceraldehyde-3-phosphate dehydrogenase-like, C-terminal domain"/>
    <property type="match status" value="1"/>
</dbReference>
<reference evidence="3" key="1">
    <citation type="submission" date="2018-05" db="EMBL/GenBank/DDBJ databases">
        <authorList>
            <person name="Lanie J.A."/>
            <person name="Ng W.-L."/>
            <person name="Kazmierczak K.M."/>
            <person name="Andrzejewski T.M."/>
            <person name="Davidsen T.M."/>
            <person name="Wayne K.J."/>
            <person name="Tettelin H."/>
            <person name="Glass J.I."/>
            <person name="Rusch D."/>
            <person name="Podicherti R."/>
            <person name="Tsui H.-C.T."/>
            <person name="Winkler M.E."/>
        </authorList>
    </citation>
    <scope>NUCLEOTIDE SEQUENCE</scope>
</reference>
<dbReference type="SUPFAM" id="SSF51735">
    <property type="entry name" value="NAD(P)-binding Rossmann-fold domains"/>
    <property type="match status" value="1"/>
</dbReference>
<dbReference type="Gene3D" id="3.40.50.720">
    <property type="entry name" value="NAD(P)-binding Rossmann-like Domain"/>
    <property type="match status" value="1"/>
</dbReference>
<protein>
    <recommendedName>
        <fullName evidence="4">Gfo/Idh/MocA-like oxidoreductase N-terminal domain-containing protein</fullName>
    </recommendedName>
</protein>
<accession>A0A381S9A9</accession>
<dbReference type="AlphaFoldDB" id="A0A381S9A9"/>
<proteinExistence type="predicted"/>
<dbReference type="Pfam" id="PF22725">
    <property type="entry name" value="GFO_IDH_MocA_C3"/>
    <property type="match status" value="1"/>
</dbReference>
<evidence type="ECO:0000259" key="2">
    <source>
        <dbReference type="Pfam" id="PF22725"/>
    </source>
</evidence>
<dbReference type="PANTHER" id="PTHR43377">
    <property type="entry name" value="BILIVERDIN REDUCTASE A"/>
    <property type="match status" value="1"/>
</dbReference>
<dbReference type="EMBL" id="UINC01002825">
    <property type="protein sequence ID" value="SVA00675.1"/>
    <property type="molecule type" value="Genomic_DNA"/>
</dbReference>
<evidence type="ECO:0000313" key="3">
    <source>
        <dbReference type="EMBL" id="SVA00675.1"/>
    </source>
</evidence>
<organism evidence="3">
    <name type="scientific">marine metagenome</name>
    <dbReference type="NCBI Taxonomy" id="408172"/>
    <lineage>
        <taxon>unclassified sequences</taxon>
        <taxon>metagenomes</taxon>
        <taxon>ecological metagenomes</taxon>
    </lineage>
</organism>
<dbReference type="InterPro" id="IPR036291">
    <property type="entry name" value="NAD(P)-bd_dom_sf"/>
</dbReference>
<dbReference type="PANTHER" id="PTHR43377:SF1">
    <property type="entry name" value="BILIVERDIN REDUCTASE A"/>
    <property type="match status" value="1"/>
</dbReference>
<feature type="domain" description="Gfo/Idh/MocA-like oxidoreductase N-terminal" evidence="1">
    <location>
        <begin position="8"/>
        <end position="124"/>
    </location>
</feature>
<dbReference type="InterPro" id="IPR000683">
    <property type="entry name" value="Gfo/Idh/MocA-like_OxRdtase_N"/>
</dbReference>